<protein>
    <submittedName>
        <fullName evidence="1">Predicted protein</fullName>
    </submittedName>
</protein>
<dbReference type="SUPFAM" id="SSF57756">
    <property type="entry name" value="Retrovirus zinc finger-like domains"/>
    <property type="match status" value="1"/>
</dbReference>
<dbReference type="GO" id="GO:0003676">
    <property type="term" value="F:nucleic acid binding"/>
    <property type="evidence" value="ECO:0007669"/>
    <property type="project" value="InterPro"/>
</dbReference>
<evidence type="ECO:0000313" key="1">
    <source>
        <dbReference type="EMBL" id="EDQ48785.1"/>
    </source>
</evidence>
<name>A9U6B8_PHYPA</name>
<dbReference type="AlphaFoldDB" id="A9U6B8"/>
<dbReference type="GO" id="GO:0008270">
    <property type="term" value="F:zinc ion binding"/>
    <property type="evidence" value="ECO:0007669"/>
    <property type="project" value="InterPro"/>
</dbReference>
<organism>
    <name type="scientific">Physcomitrium patens</name>
    <name type="common">Spreading-leaved earth moss</name>
    <name type="synonym">Physcomitrella patens</name>
    <dbReference type="NCBI Taxonomy" id="3218"/>
    <lineage>
        <taxon>Eukaryota</taxon>
        <taxon>Viridiplantae</taxon>
        <taxon>Streptophyta</taxon>
        <taxon>Embryophyta</taxon>
        <taxon>Bryophyta</taxon>
        <taxon>Bryophytina</taxon>
        <taxon>Bryopsida</taxon>
        <taxon>Funariidae</taxon>
        <taxon>Funariales</taxon>
        <taxon>Funariaceae</taxon>
        <taxon>Physcomitrium</taxon>
    </lineage>
</organism>
<dbReference type="Gene3D" id="4.10.60.10">
    <property type="entry name" value="Zinc finger, CCHC-type"/>
    <property type="match status" value="1"/>
</dbReference>
<sequence>MFVKEAQSATITSSLERAKVWEECHYDQNLIVGAMMIPSQGGYQMTNWNDASRSYLGRNEYGTIPQGIVDVVPLQAVPPSSSHSYAPYSMYQKSISTKKLPNALVSRDPNESLLLTLTKKMDELAVNLAKDKEKRHKPTNMRLNVWCSNCKGQGHLVTECPLPPQMTVQCTFCGGKHITTNCWNLWKQQQFNNQIMTQPTL</sequence>
<dbReference type="InterPro" id="IPR036875">
    <property type="entry name" value="Znf_CCHC_sf"/>
</dbReference>
<reference evidence="1" key="1">
    <citation type="journal article" date="2008" name="Science">
        <title>The Physcomitrella genome reveals evolutionary insights into the conquest of land by plants.</title>
        <authorList>
            <person name="Rensing S."/>
            <person name="Lang D."/>
            <person name="Zimmer A."/>
            <person name="Terry A."/>
            <person name="Salamov A."/>
            <person name="Shapiro H."/>
            <person name="Nishiyama T."/>
            <person name="Perroud P.-F."/>
            <person name="Lindquist E."/>
            <person name="Kamisugi Y."/>
            <person name="Tanahashi T."/>
            <person name="Sakakibara K."/>
            <person name="Fujita T."/>
            <person name="Oishi K."/>
            <person name="Shin-I T."/>
            <person name="Kuroki Y."/>
            <person name="Toyoda A."/>
            <person name="Suzuki Y."/>
            <person name="Hashimoto A."/>
            <person name="Yamaguchi K."/>
            <person name="Sugano A."/>
            <person name="Kohara Y."/>
            <person name="Fujiyama A."/>
            <person name="Anterola A."/>
            <person name="Aoki S."/>
            <person name="Ashton N."/>
            <person name="Barbazuk W.B."/>
            <person name="Barker E."/>
            <person name="Bennetzen J."/>
            <person name="Bezanilla M."/>
            <person name="Blankenship R."/>
            <person name="Cho S.H."/>
            <person name="Dutcher S."/>
            <person name="Estelle M."/>
            <person name="Fawcett J.A."/>
            <person name="Gundlach H."/>
            <person name="Hanada K."/>
            <person name="Heyl A."/>
            <person name="Hicks K.A."/>
            <person name="Hugh J."/>
            <person name="Lohr M."/>
            <person name="Mayer K."/>
            <person name="Melkozernov A."/>
            <person name="Murata T."/>
            <person name="Nelson D."/>
            <person name="Pils B."/>
            <person name="Prigge M."/>
            <person name="Reiss B."/>
            <person name="Renner T."/>
            <person name="Rombauts S."/>
            <person name="Rushton P."/>
            <person name="Sanderfoot A."/>
            <person name="Schween G."/>
            <person name="Shiu S.-H."/>
            <person name="Stueber K."/>
            <person name="Theodoulou F.L."/>
            <person name="Tu H."/>
            <person name="Van de Peer Y."/>
            <person name="Verrier P.J."/>
            <person name="Waters E."/>
            <person name="Wood A."/>
            <person name="Yang L."/>
            <person name="Cove D."/>
            <person name="Cuming A."/>
            <person name="Hasebe M."/>
            <person name="Lucas S."/>
            <person name="Mishler D.B."/>
            <person name="Reski R."/>
            <person name="Grigoriev I."/>
            <person name="Quatrano R.S."/>
            <person name="Boore J.L."/>
        </authorList>
    </citation>
    <scope>NUCLEOTIDE SEQUENCE [LARGE SCALE GENOMIC DNA]</scope>
</reference>
<dbReference type="EMBL" id="DS545898">
    <property type="protein sequence ID" value="EDQ48785.1"/>
    <property type="molecule type" value="Genomic_DNA"/>
</dbReference>
<accession>A9U6B8</accession>
<proteinExistence type="predicted"/>
<gene>
    <name evidence="1" type="ORF">PHYPADRAFT_103130</name>
</gene>